<name>A0A402ADE8_9CHLR</name>
<gene>
    <name evidence="1" type="ORF">KDK_09390</name>
</gene>
<comment type="caution">
    <text evidence="1">The sequence shown here is derived from an EMBL/GenBank/DDBJ whole genome shotgun (WGS) entry which is preliminary data.</text>
</comment>
<dbReference type="Proteomes" id="UP000287188">
    <property type="component" value="Unassembled WGS sequence"/>
</dbReference>
<dbReference type="EMBL" id="BIFS01000001">
    <property type="protein sequence ID" value="GCE17139.1"/>
    <property type="molecule type" value="Genomic_DNA"/>
</dbReference>
<dbReference type="OrthoDB" id="9805728at2"/>
<evidence type="ECO:0000313" key="1">
    <source>
        <dbReference type="EMBL" id="GCE17139.1"/>
    </source>
</evidence>
<evidence type="ECO:0000313" key="2">
    <source>
        <dbReference type="Proteomes" id="UP000287188"/>
    </source>
</evidence>
<reference evidence="2" key="1">
    <citation type="submission" date="2018-12" db="EMBL/GenBank/DDBJ databases">
        <title>Tengunoibacter tsumagoiensis gen. nov., sp. nov., Dictyobacter kobayashii sp. nov., D. alpinus sp. nov., and D. joshuensis sp. nov. and description of Dictyobacteraceae fam. nov. within the order Ktedonobacterales isolated from Tengu-no-mugimeshi.</title>
        <authorList>
            <person name="Wang C.M."/>
            <person name="Zheng Y."/>
            <person name="Sakai Y."/>
            <person name="Toyoda A."/>
            <person name="Minakuchi Y."/>
            <person name="Abe K."/>
            <person name="Yokota A."/>
            <person name="Yabe S."/>
        </authorList>
    </citation>
    <scope>NUCLEOTIDE SEQUENCE [LARGE SCALE GENOMIC DNA]</scope>
    <source>
        <strain evidence="2">Uno11</strain>
    </source>
</reference>
<organism evidence="1 2">
    <name type="scientific">Dictyobacter kobayashii</name>
    <dbReference type="NCBI Taxonomy" id="2014872"/>
    <lineage>
        <taxon>Bacteria</taxon>
        <taxon>Bacillati</taxon>
        <taxon>Chloroflexota</taxon>
        <taxon>Ktedonobacteria</taxon>
        <taxon>Ktedonobacterales</taxon>
        <taxon>Dictyobacteraceae</taxon>
        <taxon>Dictyobacter</taxon>
    </lineage>
</organism>
<dbReference type="RefSeq" id="WP_126548875.1">
    <property type="nucleotide sequence ID" value="NZ_BIFS01000001.1"/>
</dbReference>
<dbReference type="Gene3D" id="3.60.15.10">
    <property type="entry name" value="Ribonuclease Z/Hydroxyacylglutathione hydrolase-like"/>
    <property type="match status" value="1"/>
</dbReference>
<dbReference type="AlphaFoldDB" id="A0A402ADE8"/>
<protein>
    <submittedName>
        <fullName evidence="1">Uncharacterized protein</fullName>
    </submittedName>
</protein>
<accession>A0A402ADE8</accession>
<proteinExistence type="predicted"/>
<sequence>MSEFSLSYFLFLSPGDTIWYAGVNKTIERVRPNVIVTHSCGAIWQQKGYIVMVAAQTVAVCQAAPESVVVAMHMNAVDHATI</sequence>
<keyword evidence="2" id="KW-1185">Reference proteome</keyword>
<dbReference type="InterPro" id="IPR036866">
    <property type="entry name" value="RibonucZ/Hydroxyglut_hydro"/>
</dbReference>